<feature type="compositionally biased region" description="Polar residues" evidence="1">
    <location>
        <begin position="189"/>
        <end position="202"/>
    </location>
</feature>
<reference evidence="3" key="1">
    <citation type="submission" date="2023-07" db="EMBL/GenBank/DDBJ databases">
        <title>draft genome sequence of fig (Ficus carica).</title>
        <authorList>
            <person name="Takahashi T."/>
            <person name="Nishimura K."/>
        </authorList>
    </citation>
    <scope>NUCLEOTIDE SEQUENCE</scope>
</reference>
<evidence type="ECO:0000313" key="4">
    <source>
        <dbReference type="Proteomes" id="UP001187192"/>
    </source>
</evidence>
<evidence type="ECO:0000313" key="3">
    <source>
        <dbReference type="EMBL" id="GMN66413.1"/>
    </source>
</evidence>
<protein>
    <submittedName>
        <fullName evidence="3">Uncharacterized protein</fullName>
    </submittedName>
</protein>
<gene>
    <name evidence="3" type="ORF">TIFTF001_035482</name>
</gene>
<feature type="transmembrane region" description="Helical" evidence="2">
    <location>
        <begin position="44"/>
        <end position="63"/>
    </location>
</feature>
<dbReference type="Proteomes" id="UP001187192">
    <property type="component" value="Unassembled WGS sequence"/>
</dbReference>
<evidence type="ECO:0000256" key="2">
    <source>
        <dbReference type="SAM" id="Phobius"/>
    </source>
</evidence>
<feature type="region of interest" description="Disordered" evidence="1">
    <location>
        <begin position="159"/>
        <end position="202"/>
    </location>
</feature>
<keyword evidence="2" id="KW-0472">Membrane</keyword>
<dbReference type="EMBL" id="BTGU01000322">
    <property type="protein sequence ID" value="GMN66413.1"/>
    <property type="molecule type" value="Genomic_DNA"/>
</dbReference>
<evidence type="ECO:0000256" key="1">
    <source>
        <dbReference type="SAM" id="MobiDB-lite"/>
    </source>
</evidence>
<accession>A0AA88E2C8</accession>
<name>A0AA88E2C8_FICCA</name>
<keyword evidence="2" id="KW-1133">Transmembrane helix</keyword>
<proteinExistence type="predicted"/>
<sequence>MSNFDIRFIIPIFINCLKFISEALPWGFDAFHVVDPNRTSWTKISFLVFMLLFFSFTSITVSPTRRRPNSAFIRFRLQNFSPQVAVSLLASLFFPQTLFWFLYPSILILNHLLGLVNVRLLALPSWNLRISSTLTYDYHHQEDDIDLEAQAAPVHPVPVGAVDHISPEDGDDDSDGDSHPEANDENMEALTTASVTQSHHDG</sequence>
<keyword evidence="4" id="KW-1185">Reference proteome</keyword>
<organism evidence="3 4">
    <name type="scientific">Ficus carica</name>
    <name type="common">Common fig</name>
    <dbReference type="NCBI Taxonomy" id="3494"/>
    <lineage>
        <taxon>Eukaryota</taxon>
        <taxon>Viridiplantae</taxon>
        <taxon>Streptophyta</taxon>
        <taxon>Embryophyta</taxon>
        <taxon>Tracheophyta</taxon>
        <taxon>Spermatophyta</taxon>
        <taxon>Magnoliopsida</taxon>
        <taxon>eudicotyledons</taxon>
        <taxon>Gunneridae</taxon>
        <taxon>Pentapetalae</taxon>
        <taxon>rosids</taxon>
        <taxon>fabids</taxon>
        <taxon>Rosales</taxon>
        <taxon>Moraceae</taxon>
        <taxon>Ficeae</taxon>
        <taxon>Ficus</taxon>
    </lineage>
</organism>
<comment type="caution">
    <text evidence="3">The sequence shown here is derived from an EMBL/GenBank/DDBJ whole genome shotgun (WGS) entry which is preliminary data.</text>
</comment>
<keyword evidence="2" id="KW-0812">Transmembrane</keyword>
<dbReference type="AlphaFoldDB" id="A0AA88E2C8"/>